<evidence type="ECO:0000256" key="3">
    <source>
        <dbReference type="ARBA" id="ARBA00023295"/>
    </source>
</evidence>
<feature type="domain" description="GH26" evidence="6">
    <location>
        <begin position="29"/>
        <end position="363"/>
    </location>
</feature>
<dbReference type="InterPro" id="IPR000805">
    <property type="entry name" value="Glyco_hydro_26"/>
</dbReference>
<keyword evidence="3 4" id="KW-0326">Glycosidase</keyword>
<evidence type="ECO:0000256" key="2">
    <source>
        <dbReference type="ARBA" id="ARBA00022801"/>
    </source>
</evidence>
<gene>
    <name evidence="7" type="ORF">ACFQ21_26190</name>
</gene>
<keyword evidence="8" id="KW-1185">Reference proteome</keyword>
<dbReference type="Pfam" id="PF02156">
    <property type="entry name" value="Glyco_hydro_26"/>
    <property type="match status" value="1"/>
</dbReference>
<evidence type="ECO:0000259" key="6">
    <source>
        <dbReference type="PROSITE" id="PS51764"/>
    </source>
</evidence>
<sequence length="377" mass="43265">MRVMLICLALVSGLLQLSAQTLIDKQATDKTKTLFVNLKRISSQGIMFGHQDADAYGVKWKDEKDRSDVKDVCGAFPAVHGWDIGNLGKSGDKEYISKLHNWIHAIYKRGGISTISWHVDNPVSKRNAWDTTRAVKDILPGGKEHAYFVKQLDAVADFLKNCKDGSTSIPVIFRPYHEHNGDWFWWGKGHCTEQEYIALWKFTVTYLRDTKKLRNIIYSFSPDRSRMNLQDAKVSYLYAYPGDDYVDLLGLDDYMDVGITWNKKSASEQQQDFITVMRTISSLAKERNKVAALTETGLEGVTNPEWFTQVILEPLKANKDIEVAYVLVWRNANEIHHYAPYSGHTSEKDFVRFYQDEHSLFESDIQNMYEPGKTLIK</sequence>
<organism evidence="7 8">
    <name type="scientific">Ohtaekwangia kribbensis</name>
    <dbReference type="NCBI Taxonomy" id="688913"/>
    <lineage>
        <taxon>Bacteria</taxon>
        <taxon>Pseudomonadati</taxon>
        <taxon>Bacteroidota</taxon>
        <taxon>Cytophagia</taxon>
        <taxon>Cytophagales</taxon>
        <taxon>Fulvivirgaceae</taxon>
        <taxon>Ohtaekwangia</taxon>
    </lineage>
</organism>
<evidence type="ECO:0000313" key="7">
    <source>
        <dbReference type="EMBL" id="MFD1002844.1"/>
    </source>
</evidence>
<comment type="similarity">
    <text evidence="1 4 5">Belongs to the glycosyl hydrolase 26 family.</text>
</comment>
<proteinExistence type="inferred from homology"/>
<accession>A0ABW3K962</accession>
<dbReference type="PANTHER" id="PTHR40079">
    <property type="entry name" value="MANNAN ENDO-1,4-BETA-MANNOSIDASE E-RELATED"/>
    <property type="match status" value="1"/>
</dbReference>
<dbReference type="InterPro" id="IPR022790">
    <property type="entry name" value="GH26_dom"/>
</dbReference>
<reference evidence="8" key="1">
    <citation type="journal article" date="2019" name="Int. J. Syst. Evol. Microbiol.">
        <title>The Global Catalogue of Microorganisms (GCM) 10K type strain sequencing project: providing services to taxonomists for standard genome sequencing and annotation.</title>
        <authorList>
            <consortium name="The Broad Institute Genomics Platform"/>
            <consortium name="The Broad Institute Genome Sequencing Center for Infectious Disease"/>
            <person name="Wu L."/>
            <person name="Ma J."/>
        </authorList>
    </citation>
    <scope>NUCLEOTIDE SEQUENCE [LARGE SCALE GENOMIC DNA]</scope>
    <source>
        <strain evidence="8">CCUG 58938</strain>
    </source>
</reference>
<dbReference type="GO" id="GO:0016787">
    <property type="term" value="F:hydrolase activity"/>
    <property type="evidence" value="ECO:0007669"/>
    <property type="project" value="UniProtKB-KW"/>
</dbReference>
<protein>
    <recommendedName>
        <fullName evidence="4">Mannan endo-1,4-beta-mannosidase</fullName>
        <ecNumber evidence="4">3.2.1.78</ecNumber>
    </recommendedName>
</protein>
<comment type="catalytic activity">
    <reaction evidence="4">
        <text>Random hydrolysis of (1-&gt;4)-beta-D-mannosidic linkages in mannans, galactomannans and glucomannans.</text>
        <dbReference type="EC" id="3.2.1.78"/>
    </reaction>
</comment>
<evidence type="ECO:0000256" key="4">
    <source>
        <dbReference type="PIRNR" id="PIRNR018168"/>
    </source>
</evidence>
<dbReference type="EMBL" id="JBHTKA010000014">
    <property type="protein sequence ID" value="MFD1002844.1"/>
    <property type="molecule type" value="Genomic_DNA"/>
</dbReference>
<feature type="signal peptide" evidence="4">
    <location>
        <begin position="1"/>
        <end position="19"/>
    </location>
</feature>
<dbReference type="PANTHER" id="PTHR40079:SF4">
    <property type="entry name" value="GH26 DOMAIN-CONTAINING PROTEIN-RELATED"/>
    <property type="match status" value="1"/>
</dbReference>
<name>A0ABW3K962_9BACT</name>
<dbReference type="InterPro" id="IPR016714">
    <property type="entry name" value="MANB/E"/>
</dbReference>
<dbReference type="Gene3D" id="3.20.20.80">
    <property type="entry name" value="Glycosidases"/>
    <property type="match status" value="1"/>
</dbReference>
<feature type="active site" description="Nucleophile" evidence="5">
    <location>
        <position position="295"/>
    </location>
</feature>
<dbReference type="SUPFAM" id="SSF51445">
    <property type="entry name" value="(Trans)glycosidases"/>
    <property type="match status" value="1"/>
</dbReference>
<keyword evidence="4" id="KW-0732">Signal</keyword>
<dbReference type="PIRSF" id="PIRSF018168">
    <property type="entry name" value="Mannan-1_4-beta-mannosidase"/>
    <property type="match status" value="1"/>
</dbReference>
<evidence type="ECO:0000256" key="5">
    <source>
        <dbReference type="PROSITE-ProRule" id="PRU01100"/>
    </source>
</evidence>
<dbReference type="Proteomes" id="UP001597112">
    <property type="component" value="Unassembled WGS sequence"/>
</dbReference>
<dbReference type="InterPro" id="IPR017853">
    <property type="entry name" value="GH"/>
</dbReference>
<feature type="active site" description="Proton donor" evidence="5">
    <location>
        <position position="178"/>
    </location>
</feature>
<keyword evidence="4" id="KW-0119">Carbohydrate metabolism</keyword>
<keyword evidence="4" id="KW-0964">Secreted</keyword>
<dbReference type="RefSeq" id="WP_377584601.1">
    <property type="nucleotide sequence ID" value="NZ_JBHTKA010000014.1"/>
</dbReference>
<evidence type="ECO:0000256" key="1">
    <source>
        <dbReference type="ARBA" id="ARBA00007754"/>
    </source>
</evidence>
<dbReference type="PROSITE" id="PS51764">
    <property type="entry name" value="GH26"/>
    <property type="match status" value="1"/>
</dbReference>
<comment type="subcellular location">
    <subcellularLocation>
        <location evidence="4">Secreted</location>
    </subcellularLocation>
</comment>
<comment type="caution">
    <text evidence="7">The sequence shown here is derived from an EMBL/GenBank/DDBJ whole genome shotgun (WGS) entry which is preliminary data.</text>
</comment>
<keyword evidence="2 4" id="KW-0378">Hydrolase</keyword>
<dbReference type="PRINTS" id="PR00739">
    <property type="entry name" value="GLHYDRLASE26"/>
</dbReference>
<dbReference type="EC" id="3.2.1.78" evidence="4"/>
<evidence type="ECO:0000313" key="8">
    <source>
        <dbReference type="Proteomes" id="UP001597112"/>
    </source>
</evidence>
<feature type="chain" id="PRO_5045015304" description="Mannan endo-1,4-beta-mannosidase" evidence="4">
    <location>
        <begin position="20"/>
        <end position="377"/>
    </location>
</feature>